<dbReference type="Proteomes" id="UP001610334">
    <property type="component" value="Unassembled WGS sequence"/>
</dbReference>
<evidence type="ECO:0000313" key="2">
    <source>
        <dbReference type="EMBL" id="KAL2808860.1"/>
    </source>
</evidence>
<keyword evidence="3" id="KW-1185">Reference proteome</keyword>
<evidence type="ECO:0000313" key="3">
    <source>
        <dbReference type="Proteomes" id="UP001610334"/>
    </source>
</evidence>
<organism evidence="2 3">
    <name type="scientific">Aspergillus granulosus</name>
    <dbReference type="NCBI Taxonomy" id="176169"/>
    <lineage>
        <taxon>Eukaryota</taxon>
        <taxon>Fungi</taxon>
        <taxon>Dikarya</taxon>
        <taxon>Ascomycota</taxon>
        <taxon>Pezizomycotina</taxon>
        <taxon>Eurotiomycetes</taxon>
        <taxon>Eurotiomycetidae</taxon>
        <taxon>Eurotiales</taxon>
        <taxon>Aspergillaceae</taxon>
        <taxon>Aspergillus</taxon>
        <taxon>Aspergillus subgen. Nidulantes</taxon>
    </lineage>
</organism>
<sequence>MDGPPSRTGVNPTRCPPRFDSSKMQSSCCGSRTDAGETGQPSRKDGKMVNQEYRRISPSIQIPVRPLQCRVISSSVDCQPNARARMLNLVGLSFRPWHPYWSWHPKNALAAPSDSEAQIALKDLSLGRELNFSSAGRGISAYRNIWPIVSKVRYHHQKSRRQIARLYTCIQSC</sequence>
<accession>A0ABR4H0K7</accession>
<protein>
    <submittedName>
        <fullName evidence="2">Uncharacterized protein</fullName>
    </submittedName>
</protein>
<dbReference type="EMBL" id="JBFXLT010000102">
    <property type="protein sequence ID" value="KAL2808860.1"/>
    <property type="molecule type" value="Genomic_DNA"/>
</dbReference>
<gene>
    <name evidence="2" type="ORF">BJX63DRAFT_16332</name>
</gene>
<name>A0ABR4H0K7_9EURO</name>
<comment type="caution">
    <text evidence="2">The sequence shown here is derived from an EMBL/GenBank/DDBJ whole genome shotgun (WGS) entry which is preliminary data.</text>
</comment>
<evidence type="ECO:0000256" key="1">
    <source>
        <dbReference type="SAM" id="MobiDB-lite"/>
    </source>
</evidence>
<reference evidence="2 3" key="1">
    <citation type="submission" date="2024-07" db="EMBL/GenBank/DDBJ databases">
        <title>Section-level genome sequencing and comparative genomics of Aspergillus sections Usti and Cavernicolus.</title>
        <authorList>
            <consortium name="Lawrence Berkeley National Laboratory"/>
            <person name="Nybo J.L."/>
            <person name="Vesth T.C."/>
            <person name="Theobald S."/>
            <person name="Frisvad J.C."/>
            <person name="Larsen T.O."/>
            <person name="Kjaerboelling I."/>
            <person name="Rothschild-Mancinelli K."/>
            <person name="Lyhne E.K."/>
            <person name="Kogle M.E."/>
            <person name="Barry K."/>
            <person name="Clum A."/>
            <person name="Na H."/>
            <person name="Ledsgaard L."/>
            <person name="Lin J."/>
            <person name="Lipzen A."/>
            <person name="Kuo A."/>
            <person name="Riley R."/>
            <person name="Mondo S."/>
            <person name="Labutti K."/>
            <person name="Haridas S."/>
            <person name="Pangalinan J."/>
            <person name="Salamov A.A."/>
            <person name="Simmons B.A."/>
            <person name="Magnuson J.K."/>
            <person name="Chen J."/>
            <person name="Drula E."/>
            <person name="Henrissat B."/>
            <person name="Wiebenga A."/>
            <person name="Lubbers R.J."/>
            <person name="Gomes A.C."/>
            <person name="Makela M.R."/>
            <person name="Stajich J."/>
            <person name="Grigoriev I.V."/>
            <person name="Mortensen U.H."/>
            <person name="De Vries R.P."/>
            <person name="Baker S.E."/>
            <person name="Andersen M.R."/>
        </authorList>
    </citation>
    <scope>NUCLEOTIDE SEQUENCE [LARGE SCALE GENOMIC DNA]</scope>
    <source>
        <strain evidence="2 3">CBS 588.65</strain>
    </source>
</reference>
<proteinExistence type="predicted"/>
<feature type="region of interest" description="Disordered" evidence="1">
    <location>
        <begin position="1"/>
        <end position="49"/>
    </location>
</feature>